<evidence type="ECO:0000313" key="1">
    <source>
        <dbReference type="EMBL" id="MFC6261987.1"/>
    </source>
</evidence>
<dbReference type="RefSeq" id="WP_125686025.1">
    <property type="nucleotide sequence ID" value="NZ_JBHSSI010000107.1"/>
</dbReference>
<keyword evidence="2" id="KW-1185">Reference proteome</keyword>
<comment type="caution">
    <text evidence="1">The sequence shown here is derived from an EMBL/GenBank/DDBJ whole genome shotgun (WGS) entry which is preliminary data.</text>
</comment>
<sequence>MANELAIVEPVIDVKPMPITINNLDQVQQAVTEIVSKYNQDFVVTVDNIKDVKNMRAGLNKVSKAIDEKRLTIKRQYAEPVKTFDSQMNLFKEQIDSVISPLDTKIREVTAQERAAKQERVEGLIAEMAPNYGVEVSEVDIEPSWLNKSATKKQIVEGIAGVMTQMKKEADQLATNCETITKYAEIQKVDPAGWVDQVKQGQDVDYLMKAIDNQVERQAEKQHKLEAKAAEERTHQQTKGDTVVDTNTGEVVSRAVVLKITATLPQMKLLKSYMDSEGIKYEREG</sequence>
<dbReference type="Proteomes" id="UP001596283">
    <property type="component" value="Unassembled WGS sequence"/>
</dbReference>
<dbReference type="EMBL" id="JBHSSI010000107">
    <property type="protein sequence ID" value="MFC6261987.1"/>
    <property type="molecule type" value="Genomic_DNA"/>
</dbReference>
<gene>
    <name evidence="1" type="ORF">ACFP1C_13765</name>
</gene>
<dbReference type="Pfam" id="PF07083">
    <property type="entry name" value="DUF1351"/>
    <property type="match status" value="1"/>
</dbReference>
<evidence type="ECO:0000313" key="2">
    <source>
        <dbReference type="Proteomes" id="UP001596283"/>
    </source>
</evidence>
<proteinExistence type="predicted"/>
<organism evidence="1 2">
    <name type="scientific">Levilactobacillus fujinensis</name>
    <dbReference type="NCBI Taxonomy" id="2486024"/>
    <lineage>
        <taxon>Bacteria</taxon>
        <taxon>Bacillati</taxon>
        <taxon>Bacillota</taxon>
        <taxon>Bacilli</taxon>
        <taxon>Lactobacillales</taxon>
        <taxon>Lactobacillaceae</taxon>
        <taxon>Levilactobacillus</taxon>
    </lineage>
</organism>
<accession>A0ABW1TK67</accession>
<dbReference type="InterPro" id="IPR009785">
    <property type="entry name" value="Prophage_Lj928_Orf309"/>
</dbReference>
<protein>
    <submittedName>
        <fullName evidence="1">DUF1351 domain-containing protein</fullName>
    </submittedName>
</protein>
<name>A0ABW1TK67_9LACO</name>
<reference evidence="2" key="1">
    <citation type="journal article" date="2019" name="Int. J. Syst. Evol. Microbiol.">
        <title>The Global Catalogue of Microorganisms (GCM) 10K type strain sequencing project: providing services to taxonomists for standard genome sequencing and annotation.</title>
        <authorList>
            <consortium name="The Broad Institute Genomics Platform"/>
            <consortium name="The Broad Institute Genome Sequencing Center for Infectious Disease"/>
            <person name="Wu L."/>
            <person name="Ma J."/>
        </authorList>
    </citation>
    <scope>NUCLEOTIDE SEQUENCE [LARGE SCALE GENOMIC DNA]</scope>
    <source>
        <strain evidence="2">CCM 8908</strain>
    </source>
</reference>